<dbReference type="GO" id="GO:0006865">
    <property type="term" value="P:amino acid transport"/>
    <property type="evidence" value="ECO:0007669"/>
    <property type="project" value="UniProtKB-KW"/>
</dbReference>
<feature type="domain" description="Amino acid permease/ SLC12A" evidence="10">
    <location>
        <begin position="18"/>
        <end position="450"/>
    </location>
</feature>
<feature type="transmembrane region" description="Helical" evidence="9">
    <location>
        <begin position="242"/>
        <end position="261"/>
    </location>
</feature>
<evidence type="ECO:0000256" key="5">
    <source>
        <dbReference type="ARBA" id="ARBA00022692"/>
    </source>
</evidence>
<keyword evidence="3" id="KW-0813">Transport</keyword>
<keyword evidence="6" id="KW-0029">Amino-acid transport</keyword>
<feature type="transmembrane region" description="Helical" evidence="9">
    <location>
        <begin position="21"/>
        <end position="42"/>
    </location>
</feature>
<feature type="transmembrane region" description="Helical" evidence="9">
    <location>
        <begin position="273"/>
        <end position="297"/>
    </location>
</feature>
<keyword evidence="4" id="KW-1003">Cell membrane</keyword>
<feature type="transmembrane region" description="Helical" evidence="9">
    <location>
        <begin position="48"/>
        <end position="70"/>
    </location>
</feature>
<gene>
    <name evidence="11" type="ORF">BKH27_12645</name>
</gene>
<dbReference type="AlphaFoldDB" id="A0A1Q8VT97"/>
<dbReference type="Gene3D" id="1.20.1740.10">
    <property type="entry name" value="Amino acid/polyamine transporter I"/>
    <property type="match status" value="1"/>
</dbReference>
<dbReference type="PIRSF" id="PIRSF006060">
    <property type="entry name" value="AA_transporter"/>
    <property type="match status" value="1"/>
</dbReference>
<dbReference type="InterPro" id="IPR004840">
    <property type="entry name" value="Amino_acid_permease_CS"/>
</dbReference>
<name>A0A1Q8VT97_9ACTO</name>
<organism evidence="11 12">
    <name type="scientific">Actinomyces oris</name>
    <dbReference type="NCBI Taxonomy" id="544580"/>
    <lineage>
        <taxon>Bacteria</taxon>
        <taxon>Bacillati</taxon>
        <taxon>Actinomycetota</taxon>
        <taxon>Actinomycetes</taxon>
        <taxon>Actinomycetales</taxon>
        <taxon>Actinomycetaceae</taxon>
        <taxon>Actinomyces</taxon>
    </lineage>
</organism>
<evidence type="ECO:0000256" key="2">
    <source>
        <dbReference type="ARBA" id="ARBA00008583"/>
    </source>
</evidence>
<keyword evidence="8 9" id="KW-0472">Membrane</keyword>
<dbReference type="Pfam" id="PF00324">
    <property type="entry name" value="AA_permease"/>
    <property type="match status" value="1"/>
</dbReference>
<feature type="transmembrane region" description="Helical" evidence="9">
    <location>
        <begin position="127"/>
        <end position="148"/>
    </location>
</feature>
<feature type="transmembrane region" description="Helical" evidence="9">
    <location>
        <begin position="200"/>
        <end position="221"/>
    </location>
</feature>
<evidence type="ECO:0000256" key="3">
    <source>
        <dbReference type="ARBA" id="ARBA00022448"/>
    </source>
</evidence>
<dbReference type="PANTHER" id="PTHR43495">
    <property type="entry name" value="GABA PERMEASE"/>
    <property type="match status" value="1"/>
</dbReference>
<comment type="similarity">
    <text evidence="2">Belongs to the amino acid-polyamine-organocation (APC) superfamily. Amino acid transporter (AAT) (TC 2.A.3.1) family.</text>
</comment>
<dbReference type="EMBL" id="MSKM01000057">
    <property type="protein sequence ID" value="OLO51312.1"/>
    <property type="molecule type" value="Genomic_DNA"/>
</dbReference>
<feature type="transmembrane region" description="Helical" evidence="9">
    <location>
        <begin position="160"/>
        <end position="180"/>
    </location>
</feature>
<feature type="transmembrane region" description="Helical" evidence="9">
    <location>
        <begin position="91"/>
        <end position="115"/>
    </location>
</feature>
<evidence type="ECO:0000313" key="11">
    <source>
        <dbReference type="EMBL" id="OLO51312.1"/>
    </source>
</evidence>
<feature type="transmembrane region" description="Helical" evidence="9">
    <location>
        <begin position="333"/>
        <end position="353"/>
    </location>
</feature>
<comment type="subcellular location">
    <subcellularLocation>
        <location evidence="1">Cell membrane</location>
        <topology evidence="1">Multi-pass membrane protein</topology>
    </subcellularLocation>
</comment>
<dbReference type="FunFam" id="1.20.1740.10:FF:000001">
    <property type="entry name" value="Amino acid permease"/>
    <property type="match status" value="1"/>
</dbReference>
<sequence>MVDHDAEPQLQRHLTNRHVQLIAIGGAIGTGLFMGSGKTIALAGPGVFLVYTIIGFFLFLVMRALGEVLLSNLSYKSFADVAHDLIGPWAGFFVGWTYYVCWLVTAVVEVIVITGYMDFWWPDLPRWIMPVVTVVLLFFLNLATVKAFGEIEFWFSIIKIVAIMALVAVGVVMVVMGFTAPNGAHAQISNIWSGGFFPKGASGFFGAFQIAIFAFVGTELVGTAAAEAKDPEVTLPRAINAIPMRIVLFYLGALAAIMAVTPWREINPEDSPFVAMFSLAGLGVAAGLVNFVVLTAAASSTNSGVYSTSRMLFGLSWAGNAPHVFRRLTARSVPGASLVFTCAFLLTSIPLLYTSQSIIAAFTKVTSVAIVLFILVWCIIVVSYLRFRSLRPELHEASAFRLPGGRVTAWLSLAFFAFVIWTLTLAHDTRIAVFFAAPLWLVTLGVAWLVHSSRLARHQEPQP</sequence>
<dbReference type="Proteomes" id="UP000185772">
    <property type="component" value="Unassembled WGS sequence"/>
</dbReference>
<evidence type="ECO:0000256" key="1">
    <source>
        <dbReference type="ARBA" id="ARBA00004651"/>
    </source>
</evidence>
<dbReference type="PROSITE" id="PS00218">
    <property type="entry name" value="AMINO_ACID_PERMEASE_1"/>
    <property type="match status" value="1"/>
</dbReference>
<evidence type="ECO:0000259" key="10">
    <source>
        <dbReference type="Pfam" id="PF00324"/>
    </source>
</evidence>
<dbReference type="PANTHER" id="PTHR43495:SF2">
    <property type="entry name" value="D-SERINE_D-ALANINE_GLYCINE TRANSPORTER"/>
    <property type="match status" value="1"/>
</dbReference>
<feature type="transmembrane region" description="Helical" evidence="9">
    <location>
        <begin position="365"/>
        <end position="387"/>
    </location>
</feature>
<evidence type="ECO:0000256" key="9">
    <source>
        <dbReference type="SAM" id="Phobius"/>
    </source>
</evidence>
<feature type="transmembrane region" description="Helical" evidence="9">
    <location>
        <begin position="431"/>
        <end position="450"/>
    </location>
</feature>
<feature type="transmembrane region" description="Helical" evidence="9">
    <location>
        <begin position="407"/>
        <end position="425"/>
    </location>
</feature>
<evidence type="ECO:0000256" key="7">
    <source>
        <dbReference type="ARBA" id="ARBA00022989"/>
    </source>
</evidence>
<evidence type="ECO:0000256" key="8">
    <source>
        <dbReference type="ARBA" id="ARBA00023136"/>
    </source>
</evidence>
<proteinExistence type="inferred from homology"/>
<evidence type="ECO:0000256" key="4">
    <source>
        <dbReference type="ARBA" id="ARBA00022475"/>
    </source>
</evidence>
<evidence type="ECO:0000313" key="12">
    <source>
        <dbReference type="Proteomes" id="UP000185772"/>
    </source>
</evidence>
<dbReference type="GO" id="GO:0055085">
    <property type="term" value="P:transmembrane transport"/>
    <property type="evidence" value="ECO:0007669"/>
    <property type="project" value="InterPro"/>
</dbReference>
<dbReference type="GO" id="GO:0005886">
    <property type="term" value="C:plasma membrane"/>
    <property type="evidence" value="ECO:0007669"/>
    <property type="project" value="UniProtKB-SubCell"/>
</dbReference>
<keyword evidence="5 9" id="KW-0812">Transmembrane</keyword>
<evidence type="ECO:0000256" key="6">
    <source>
        <dbReference type="ARBA" id="ARBA00022970"/>
    </source>
</evidence>
<comment type="caution">
    <text evidence="11">The sequence shown here is derived from an EMBL/GenBank/DDBJ whole genome shotgun (WGS) entry which is preliminary data.</text>
</comment>
<protein>
    <submittedName>
        <fullName evidence="11">D-serine/D-alanine/glycine transporter</fullName>
    </submittedName>
</protein>
<reference evidence="11 12" key="1">
    <citation type="submission" date="2016-12" db="EMBL/GenBank/DDBJ databases">
        <title>Genomic comparison of strains in the 'Actinomyces naeslundii' group.</title>
        <authorList>
            <person name="Mughal S.R."/>
            <person name="Do T."/>
            <person name="Gilbert S.C."/>
            <person name="Witherden E.A."/>
            <person name="Didelot X."/>
            <person name="Beighton D."/>
        </authorList>
    </citation>
    <scope>NUCLEOTIDE SEQUENCE [LARGE SCALE GENOMIC DNA]</scope>
    <source>
        <strain evidence="11 12">MMRCO6-1</strain>
    </source>
</reference>
<keyword evidence="7 9" id="KW-1133">Transmembrane helix</keyword>
<dbReference type="InterPro" id="IPR004841">
    <property type="entry name" value="AA-permease/SLC12A_dom"/>
</dbReference>
<accession>A0A1Q8VT97</accession>